<keyword evidence="6 14" id="KW-0812">Transmembrane</keyword>
<dbReference type="InterPro" id="IPR028916">
    <property type="entry name" value="Tox-GHH_dom"/>
</dbReference>
<feature type="region of interest" description="Disordered" evidence="13">
    <location>
        <begin position="88"/>
        <end position="113"/>
    </location>
</feature>
<evidence type="ECO:0000256" key="5">
    <source>
        <dbReference type="ARBA" id="ARBA00022536"/>
    </source>
</evidence>
<keyword evidence="5 12" id="KW-0245">EGF-like domain</keyword>
<protein>
    <submittedName>
        <fullName evidence="16">Teneurin-2</fullName>
    </submittedName>
</protein>
<evidence type="ECO:0000256" key="12">
    <source>
        <dbReference type="PROSITE-ProRule" id="PRU00076"/>
    </source>
</evidence>
<sequence length="2703" mass="301276">MASGDSPSRTPTRCLPRNAARSSCGSSSQDEEHFGLKNNCFSSNETLKMMEIVDNPKGITSDIPEESGANHVSLVGIHPYHTLEPDYGPPAYYDGHHSNTLPMSQGSSTADQSAEEIIQAVDDYLRSEHLTPESGNHSNRSSASLSDPEGAGNLNELREGQTRQEPIQMATLPSLPVIPEANNATHSHSVSSLYPSGTMASTASGYLRVDGSLGSCRSPIYETVSSNEGEQETMFGSGTPRRVVRNSNVNNGGGSTGCSSCAQLRSLGLGGTGSSSTYKPTRSYNLPDNSTLATNAALNSMDNLRMHDRIHDGCSVSPTTVPVFMCNDKDRTTTQVVYPHIHQSKDDLKDRPSWRCLAVGFLVFALLLFAVIAFLTVLVMTRAPVPMESFNPSKPSSSKPSELDENRPDIKVPVTKPGRGVQTTTQPNSLVTYGASGPAAPVFIGPGTVANKTITPGEFWYLHFECSDVQITTYNLTINKHSSLVVYGKRGRLPSHSRFDFVQAYTLNGHRGRRDLDEVNLGLGKEEQRREIRSSTGSQRIWTFTEEFVAGEWFLGIFNDGDDAEEVQMASLDNNEWSCPNDCSGNGFCNKGQCSCNPTYSGPDCSEGLCPVLCNNRGDYVLGRCVCHAGWKGVECNIAWNECLTPDCSGHGMCAQGECLCEPGYTGEDCSEEAVIETTVCANHSDCFRNAECILGVCQCQEGWTGANCQEQTCVSSCSPHGECVDSKCVCDEGWNGKFCRLDGCPQGCSGHGVCQSIDDLWQCVCENGFKGKGCQITMELVCNDGQDNDEDQLIDCADPDCCASAEVCLGQSICRTLPDPASLMSSYTLPSQPFFEHYRSWLEPDGIQFQALFHPDDQSRASIVRGRVTTKESSPVPNVRVHIVNQLTVGYTFTRADGWFDLLVVGGGVVMLEFQQSGMEISPVGVFVPVNQVAITDDIIVSGDTESEVEDCTEDTRQPPDFSIVPHPEVLQTTNSHPGIILDQQSVFEEIKLQPSKASLLYFSHRTPGVGHYINLTLAEHPDLHRIHLIHVQVDISGVRWSKVTEPEPHLSIAFIWDKKNAYGKPVYGKARAKVSVGYEYYSCNQIAWSVQAVTLQGQDWSTANMGGWFFPMQHTYNPTTGVLLMGDGTRIDYSARPPLIHTLMGTGRPRTVACPQCDGRARNSRLLAPTAIASGPDGSVFVGDAELVMRIGPDGNSSVLVHLRYTPTNKYYLAVNGLENKLYLAEPQARRIFEIHIPTNMSNQTTMEVLAGSGLPCSLVEQDRCGDNGPALSAKLYSPRGIAVSKDGKIFFIDGSIIRVIDRDNRITSFLGVPGVVAPFRRPRCGSQTPISKLSLQYPTELAISPLDDALYVVDDDVILRITLGGMASVFAGIPSSCFFSSMNLDHLSDVRRANEDVLLSPAAIAFSPSGDLYVAETDYSTVHRVRMITPEGFISTVVGGNTPCDCQLEDCECFGGDEGSVVHAKIQSPIALTVSYMGDLIFIDQGNLRIRTLTNKYPRLHRRRYVYEIPSPYGDEIFFFDHMGFHFKTKHILLDESVFVFNYTDTHDSLVGFQDSSGFAISIFRNGTKEPLMLELGKNGTLVNLLVNEEGLLTDLGNLPEVGFVQLQYKDGLLTRKFERNLLRNAYGYDKQGNFQEAHWSSGDVCNLSSEVNKSVSISTYRSRDRSETVSLVFKDKDRLEEMVSQGDLSESAYLYNNGSCQVRYSDGSVVTVDTETNPLLERVSGEIYHRRKIVLPDNSAQTADWRYSVRRGGRDRDRILVVKRKLKVNSQSVLSLDYNRYTDQESLLDQNDGLLLSISHNTGEKVKQWTAIGSWQATKMSYDNQGRQTAWQRGVLVERYEYDGEGRMAAIRFGINGSWTFDYHQTNQPERITLPGDTLYRISYTTDGQMGGIIMPSGDTHFLNSHTSLGISRKVYSFEGRDPWFIEDSLFGGLPSVSYYPGTGRRVSKHYDSRGRLMTIIFDKSVINLNYHRSTGQLKLVELQEGDFENVLRLKSTGPVLKQQTVASTGFGGFLNAKFDYSFNSNFQTTSISAVFNWTLLSSHEKTYDLQMGRVTRVGGFSVSYPDMSSHALSDTVFTVQHSVGEYILLQSIRYFIQNRNILSLSFGYDFSINIYHMNVYNPDKALQFTYKHDKRGFLNRVLLNDTDGQDLYRYTYSPNGNLLTIENTRQGITTTLEYDHRDCVTRVGDVEYRHDADGILSQRGEAAFDYNSRGLLVHAYKPRAYDIRYKYDGLGRRIWKKDHTGQQVQFFYADPDNKWMVTHIYNKNLRELWTLDYDLRGALLSIRRNLRRWYVVTDHLGSILQVCSEDGEVLKELVYDPWGNVLEDSSPNLKIYLGYRGGLQDPLTKLVHLKGRDYDPMSGRWTSPDVSFYDDLGQTRKLRKFNLYTFQANNPMNRDLEPSYMTDMDSWLEIFGYNINALLPSVGEQGQLSEFTWSEGDVTYWQKESGSVISQAKWNVNAIRDQFYILPSKHLSNPPFTNAQKTFKNIPSLLGSGIEMYMPRGRIHTDVTSPYVSGLELSLARVINGSLVGLQWQNSRKGKDFQYFYKTELNKFSNDINVFGLSDSNTSSSVASIDTNVTFQKFDEPKKYIKMVVSNSVSVWTIFYGLNGNQMAEIVLQEAHAWATQQAWAKEKWAISNGRRGSRHWTSSERTKILEGGSLSNYEALYTLDPRDHPAVAFDGNNIRLVRKQEGRRN</sequence>
<dbReference type="GO" id="GO:0042803">
    <property type="term" value="F:protein homodimerization activity"/>
    <property type="evidence" value="ECO:0007669"/>
    <property type="project" value="TreeGrafter"/>
</dbReference>
<feature type="transmembrane region" description="Helical" evidence="14">
    <location>
        <begin position="357"/>
        <end position="380"/>
    </location>
</feature>
<dbReference type="Pfam" id="PF24329">
    <property type="entry name" value="FN-plug_TEN1-4"/>
    <property type="match status" value="1"/>
</dbReference>
<organism evidence="16 17">
    <name type="scientific">Holothuria leucospilota</name>
    <name type="common">Black long sea cucumber</name>
    <name type="synonym">Mertensiothuria leucospilota</name>
    <dbReference type="NCBI Taxonomy" id="206669"/>
    <lineage>
        <taxon>Eukaryota</taxon>
        <taxon>Metazoa</taxon>
        <taxon>Echinodermata</taxon>
        <taxon>Eleutherozoa</taxon>
        <taxon>Echinozoa</taxon>
        <taxon>Holothuroidea</taxon>
        <taxon>Aspidochirotacea</taxon>
        <taxon>Aspidochirotida</taxon>
        <taxon>Holothuriidae</taxon>
        <taxon>Holothuria</taxon>
    </lineage>
</organism>
<evidence type="ECO:0000256" key="6">
    <source>
        <dbReference type="ARBA" id="ARBA00022692"/>
    </source>
</evidence>
<dbReference type="Gene3D" id="2.10.25.10">
    <property type="entry name" value="Laminin"/>
    <property type="match status" value="3"/>
</dbReference>
<dbReference type="GO" id="GO:0048666">
    <property type="term" value="P:neuron development"/>
    <property type="evidence" value="ECO:0007669"/>
    <property type="project" value="TreeGrafter"/>
</dbReference>
<dbReference type="FunFam" id="2.10.25.10:FF:000013">
    <property type="entry name" value="Teneurin transmembrane protein 4"/>
    <property type="match status" value="1"/>
</dbReference>
<feature type="region of interest" description="Disordered" evidence="13">
    <location>
        <begin position="129"/>
        <end position="155"/>
    </location>
</feature>
<dbReference type="NCBIfam" id="TIGR03696">
    <property type="entry name" value="Rhs_assc_core"/>
    <property type="match status" value="1"/>
</dbReference>
<dbReference type="OrthoDB" id="442731at2759"/>
<dbReference type="InterPro" id="IPR056823">
    <property type="entry name" value="TEN-like_YD-shell"/>
</dbReference>
<feature type="domain" description="EGF-like" evidence="15">
    <location>
        <begin position="639"/>
        <end position="671"/>
    </location>
</feature>
<dbReference type="SUPFAM" id="SSF57196">
    <property type="entry name" value="EGF/Laminin"/>
    <property type="match status" value="1"/>
</dbReference>
<dbReference type="Pfam" id="PF25024">
    <property type="entry name" value="EGF_TEN"/>
    <property type="match status" value="1"/>
</dbReference>
<dbReference type="FunFam" id="2.10.25.10:FF:000001">
    <property type="entry name" value="Tenascin C"/>
    <property type="match status" value="1"/>
</dbReference>
<feature type="domain" description="EGF-like" evidence="15">
    <location>
        <begin position="741"/>
        <end position="776"/>
    </location>
</feature>
<feature type="compositionally biased region" description="Polar residues" evidence="13">
    <location>
        <begin position="98"/>
        <end position="112"/>
    </location>
</feature>
<keyword evidence="7" id="KW-0677">Repeat</keyword>
<dbReference type="InterPro" id="IPR008969">
    <property type="entry name" value="CarboxyPept-like_regulatory"/>
</dbReference>
<keyword evidence="10 12" id="KW-1015">Disulfide bond</keyword>
<evidence type="ECO:0000313" key="17">
    <source>
        <dbReference type="Proteomes" id="UP001152320"/>
    </source>
</evidence>
<feature type="disulfide bond" evidence="12">
    <location>
        <begin position="745"/>
        <end position="755"/>
    </location>
</feature>
<dbReference type="Pfam" id="PF23093">
    <property type="entry name" value="GBD_Tenm3"/>
    <property type="match status" value="1"/>
</dbReference>
<dbReference type="InterPro" id="IPR057627">
    <property type="entry name" value="FN-plug_TEN1-4"/>
</dbReference>
<keyword evidence="9 14" id="KW-0472">Membrane</keyword>
<evidence type="ECO:0000256" key="10">
    <source>
        <dbReference type="ARBA" id="ARBA00023157"/>
    </source>
</evidence>
<reference evidence="16" key="1">
    <citation type="submission" date="2021-10" db="EMBL/GenBank/DDBJ databases">
        <title>Tropical sea cucumber genome reveals ecological adaptation and Cuvierian tubules defense mechanism.</title>
        <authorList>
            <person name="Chen T."/>
        </authorList>
    </citation>
    <scope>NUCLEOTIDE SEQUENCE</scope>
    <source>
        <strain evidence="16">Nanhai2018</strain>
        <tissue evidence="16">Muscle</tissue>
    </source>
</reference>
<dbReference type="InterPro" id="IPR022385">
    <property type="entry name" value="Rhs_assc_core"/>
</dbReference>
<evidence type="ECO:0000259" key="15">
    <source>
        <dbReference type="PROSITE" id="PS50026"/>
    </source>
</evidence>
<feature type="region of interest" description="Disordered" evidence="13">
    <location>
        <begin position="1"/>
        <end position="37"/>
    </location>
</feature>
<evidence type="ECO:0000256" key="8">
    <source>
        <dbReference type="ARBA" id="ARBA00022989"/>
    </source>
</evidence>
<dbReference type="SUPFAM" id="SSF101898">
    <property type="entry name" value="NHL repeat"/>
    <property type="match status" value="1"/>
</dbReference>
<dbReference type="PROSITE" id="PS50026">
    <property type="entry name" value="EGF_3"/>
    <property type="match status" value="2"/>
</dbReference>
<dbReference type="PROSITE" id="PS01186">
    <property type="entry name" value="EGF_2"/>
    <property type="match status" value="4"/>
</dbReference>
<dbReference type="SUPFAM" id="SSF49464">
    <property type="entry name" value="Carboxypeptidase regulatory domain-like"/>
    <property type="match status" value="1"/>
</dbReference>
<proteinExistence type="inferred from homology"/>
<feature type="compositionally biased region" description="Basic and acidic residues" evidence="13">
    <location>
        <begin position="401"/>
        <end position="410"/>
    </location>
</feature>
<dbReference type="InterPro" id="IPR000742">
    <property type="entry name" value="EGF"/>
</dbReference>
<dbReference type="InterPro" id="IPR057629">
    <property type="entry name" value="Teneurin1-4_GBD"/>
</dbReference>
<evidence type="ECO:0000256" key="14">
    <source>
        <dbReference type="SAM" id="Phobius"/>
    </source>
</evidence>
<dbReference type="SMART" id="SM00181">
    <property type="entry name" value="EGF"/>
    <property type="match status" value="6"/>
</dbReference>
<evidence type="ECO:0000313" key="16">
    <source>
        <dbReference type="EMBL" id="KAJ8028200.1"/>
    </source>
</evidence>
<keyword evidence="8 14" id="KW-1133">Transmembrane helix</keyword>
<name>A0A9Q1H0E1_HOLLE</name>
<evidence type="ECO:0000256" key="2">
    <source>
        <dbReference type="ARBA" id="ARBA00004236"/>
    </source>
</evidence>
<dbReference type="PANTHER" id="PTHR11219:SF69">
    <property type="entry name" value="TENEURIN-A"/>
    <property type="match status" value="1"/>
</dbReference>
<evidence type="ECO:0000256" key="13">
    <source>
        <dbReference type="SAM" id="MobiDB-lite"/>
    </source>
</evidence>
<dbReference type="GO" id="GO:0043005">
    <property type="term" value="C:neuron projection"/>
    <property type="evidence" value="ECO:0007669"/>
    <property type="project" value="TreeGrafter"/>
</dbReference>
<evidence type="ECO:0000256" key="7">
    <source>
        <dbReference type="ARBA" id="ARBA00022737"/>
    </source>
</evidence>
<dbReference type="Pfam" id="PF15636">
    <property type="entry name" value="Tox-GHH"/>
    <property type="match status" value="1"/>
</dbReference>
<evidence type="ECO:0000256" key="9">
    <source>
        <dbReference type="ARBA" id="ARBA00023136"/>
    </source>
</evidence>
<dbReference type="GO" id="GO:0007157">
    <property type="term" value="P:heterophilic cell-cell adhesion via plasma membrane cell adhesion molecules"/>
    <property type="evidence" value="ECO:0007669"/>
    <property type="project" value="TreeGrafter"/>
</dbReference>
<feature type="region of interest" description="Disordered" evidence="13">
    <location>
        <begin position="388"/>
        <end position="429"/>
    </location>
</feature>
<evidence type="ECO:0000256" key="3">
    <source>
        <dbReference type="ARBA" id="ARBA00009385"/>
    </source>
</evidence>
<accession>A0A9Q1H0E1</accession>
<evidence type="ECO:0000256" key="1">
    <source>
        <dbReference type="ARBA" id="ARBA00004167"/>
    </source>
</evidence>
<feature type="compositionally biased region" description="Polar residues" evidence="13">
    <location>
        <begin position="1"/>
        <end position="11"/>
    </location>
</feature>
<feature type="compositionally biased region" description="Polar residues" evidence="13">
    <location>
        <begin position="133"/>
        <end position="145"/>
    </location>
</feature>
<comment type="similarity">
    <text evidence="3">Belongs to the tenascin family. Teneurin subfamily.</text>
</comment>
<dbReference type="Gene3D" id="2.120.10.30">
    <property type="entry name" value="TolB, C-terminal domain"/>
    <property type="match status" value="2"/>
</dbReference>
<dbReference type="InterPro" id="IPR056820">
    <property type="entry name" value="TEN_TTR-like"/>
</dbReference>
<comment type="subcellular location">
    <subcellularLocation>
        <location evidence="2">Cell membrane</location>
    </subcellularLocation>
    <subcellularLocation>
        <location evidence="1">Membrane</location>
        <topology evidence="1">Single-pass membrane protein</topology>
    </subcellularLocation>
</comment>
<dbReference type="InterPro" id="IPR056822">
    <property type="entry name" value="TEN_NHL"/>
</dbReference>
<comment type="caution">
    <text evidence="16">The sequence shown here is derived from an EMBL/GenBank/DDBJ whole genome shotgun (WGS) entry which is preliminary data.</text>
</comment>
<dbReference type="Pfam" id="PF25020">
    <property type="entry name" value="TTR_TEN1-4"/>
    <property type="match status" value="1"/>
</dbReference>
<feature type="disulfide bond" evidence="12">
    <location>
        <begin position="766"/>
        <end position="775"/>
    </location>
</feature>
<dbReference type="Gene3D" id="2.180.10.10">
    <property type="entry name" value="RHS repeat-associated core"/>
    <property type="match status" value="1"/>
</dbReference>
<dbReference type="Proteomes" id="UP001152320">
    <property type="component" value="Chromosome 15"/>
</dbReference>
<dbReference type="PANTHER" id="PTHR11219">
    <property type="entry name" value="TENEURIN AND N-ACETYLGLUCOSAMINE-1-PHOSPHODIESTER ALPHA-N-ACETYLGLUCOSAMINIDASE"/>
    <property type="match status" value="1"/>
</dbReference>
<dbReference type="InterPro" id="IPR051216">
    <property type="entry name" value="Teneurin"/>
</dbReference>
<evidence type="ECO:0000256" key="4">
    <source>
        <dbReference type="ARBA" id="ARBA00022475"/>
    </source>
</evidence>
<keyword evidence="17" id="KW-1185">Reference proteome</keyword>
<dbReference type="Pfam" id="PF25021">
    <property type="entry name" value="TEN_NHL"/>
    <property type="match status" value="1"/>
</dbReference>
<dbReference type="CDD" id="cd00054">
    <property type="entry name" value="EGF_CA"/>
    <property type="match status" value="2"/>
</dbReference>
<dbReference type="GO" id="GO:0005886">
    <property type="term" value="C:plasma membrane"/>
    <property type="evidence" value="ECO:0007669"/>
    <property type="project" value="UniProtKB-SubCell"/>
</dbReference>
<feature type="disulfide bond" evidence="12">
    <location>
        <begin position="661"/>
        <end position="670"/>
    </location>
</feature>
<keyword evidence="4" id="KW-1003">Cell membrane</keyword>
<dbReference type="GO" id="GO:0046982">
    <property type="term" value="F:protein heterodimerization activity"/>
    <property type="evidence" value="ECO:0007669"/>
    <property type="project" value="TreeGrafter"/>
</dbReference>
<dbReference type="PROSITE" id="PS00022">
    <property type="entry name" value="EGF_1"/>
    <property type="match status" value="4"/>
</dbReference>
<evidence type="ECO:0000256" key="11">
    <source>
        <dbReference type="ARBA" id="ARBA00023180"/>
    </source>
</evidence>
<gene>
    <name evidence="16" type="ORF">HOLleu_30368</name>
</gene>
<dbReference type="GO" id="GO:0050839">
    <property type="term" value="F:cell adhesion molecule binding"/>
    <property type="evidence" value="ECO:0007669"/>
    <property type="project" value="TreeGrafter"/>
</dbReference>
<dbReference type="Pfam" id="PF25023">
    <property type="entry name" value="TEN_YD-shell"/>
    <property type="match status" value="1"/>
</dbReference>
<dbReference type="EMBL" id="JAIZAY010000015">
    <property type="protein sequence ID" value="KAJ8028200.1"/>
    <property type="molecule type" value="Genomic_DNA"/>
</dbReference>
<dbReference type="Gene3D" id="2.60.120.260">
    <property type="entry name" value="Galactose-binding domain-like"/>
    <property type="match status" value="1"/>
</dbReference>
<comment type="caution">
    <text evidence="12">Lacks conserved residue(s) required for the propagation of feature annotation.</text>
</comment>
<keyword evidence="11" id="KW-0325">Glycoprotein</keyword>
<dbReference type="InterPro" id="IPR011042">
    <property type="entry name" value="6-blade_b-propeller_TolB-like"/>
</dbReference>